<evidence type="ECO:0000256" key="1">
    <source>
        <dbReference type="SAM" id="MobiDB-lite"/>
    </source>
</evidence>
<evidence type="ECO:0000256" key="2">
    <source>
        <dbReference type="SAM" id="SignalP"/>
    </source>
</evidence>
<evidence type="ECO:0000313" key="4">
    <source>
        <dbReference type="WBParaSite" id="MBELARI_LOCUS21470"/>
    </source>
</evidence>
<evidence type="ECO:0000313" key="3">
    <source>
        <dbReference type="Proteomes" id="UP000887575"/>
    </source>
</evidence>
<feature type="chain" id="PRO_5042214984" evidence="2">
    <location>
        <begin position="22"/>
        <end position="363"/>
    </location>
</feature>
<dbReference type="WBParaSite" id="MBELARI_LOCUS21470">
    <property type="protein sequence ID" value="MBELARI_LOCUS21470"/>
    <property type="gene ID" value="MBELARI_LOCUS21470"/>
</dbReference>
<organism evidence="3 4">
    <name type="scientific">Mesorhabditis belari</name>
    <dbReference type="NCBI Taxonomy" id="2138241"/>
    <lineage>
        <taxon>Eukaryota</taxon>
        <taxon>Metazoa</taxon>
        <taxon>Ecdysozoa</taxon>
        <taxon>Nematoda</taxon>
        <taxon>Chromadorea</taxon>
        <taxon>Rhabditida</taxon>
        <taxon>Rhabditina</taxon>
        <taxon>Rhabditomorpha</taxon>
        <taxon>Rhabditoidea</taxon>
        <taxon>Rhabditidae</taxon>
        <taxon>Mesorhabditinae</taxon>
        <taxon>Mesorhabditis</taxon>
    </lineage>
</organism>
<dbReference type="Proteomes" id="UP000887575">
    <property type="component" value="Unassembled WGS sequence"/>
</dbReference>
<protein>
    <submittedName>
        <fullName evidence="4">Secreted protein</fullName>
    </submittedName>
</protein>
<dbReference type="PANTHER" id="PTHR36937">
    <property type="entry name" value="PROTEIN CBG20935-RELATED"/>
    <property type="match status" value="1"/>
</dbReference>
<reference evidence="4" key="1">
    <citation type="submission" date="2024-02" db="UniProtKB">
        <authorList>
            <consortium name="WormBaseParasite"/>
        </authorList>
    </citation>
    <scope>IDENTIFICATION</scope>
</reference>
<proteinExistence type="predicted"/>
<name>A0AAF3F4L1_9BILA</name>
<sequence length="363" mass="40110">MRELRSSLLCLFAWFLAGNSADDRLVLEKEILVRRACEVNSQLPICARNDEPNEKLVAPPRLRIPPPIPSQVSHKRRDVPSGPPKDRPAILLMPPTGPRVHPSERQVAGIDDREDRTHIHIREQVDNFNRAQRPQLTLAQAQELQRRCSKIAPVAQKNCVKRHVLKENVARCQAYFRDCSPFLTKASPLYSIANQWSSGVGLNLGSWSVKGLPYYPVNEEGTIGAGHLVNIPFGSWGGGFGQNIGVRDYWSQWQEAGANWYEGKYGYKNGWSVPLVQSLGVEGGQHNVVGVPLDKEHLGEVNVDNGYGVGGYFGINDHVGVNWKRGDVSNIFGVGSPFVGAGFMTGQALTFPSLDTWMPAIGK</sequence>
<feature type="region of interest" description="Disordered" evidence="1">
    <location>
        <begin position="60"/>
        <end position="103"/>
    </location>
</feature>
<dbReference type="AlphaFoldDB" id="A0AAF3F4L1"/>
<accession>A0AAF3F4L1</accession>
<feature type="signal peptide" evidence="2">
    <location>
        <begin position="1"/>
        <end position="21"/>
    </location>
</feature>
<dbReference type="PANTHER" id="PTHR36937:SF4">
    <property type="entry name" value="SECRETED PROTEIN"/>
    <property type="match status" value="1"/>
</dbReference>
<keyword evidence="3" id="KW-1185">Reference proteome</keyword>
<keyword evidence="2" id="KW-0732">Signal</keyword>